<evidence type="ECO:0000313" key="1">
    <source>
        <dbReference type="EMBL" id="KKK77904.1"/>
    </source>
</evidence>
<dbReference type="EMBL" id="LAZR01054733">
    <property type="protein sequence ID" value="KKK77904.1"/>
    <property type="molecule type" value="Genomic_DNA"/>
</dbReference>
<reference evidence="1" key="1">
    <citation type="journal article" date="2015" name="Nature">
        <title>Complex archaea that bridge the gap between prokaryotes and eukaryotes.</title>
        <authorList>
            <person name="Spang A."/>
            <person name="Saw J.H."/>
            <person name="Jorgensen S.L."/>
            <person name="Zaremba-Niedzwiedzka K."/>
            <person name="Martijn J."/>
            <person name="Lind A.E."/>
            <person name="van Eijk R."/>
            <person name="Schleper C."/>
            <person name="Guy L."/>
            <person name="Ettema T.J."/>
        </authorList>
    </citation>
    <scope>NUCLEOTIDE SEQUENCE</scope>
</reference>
<protein>
    <submittedName>
        <fullName evidence="1">Uncharacterized protein</fullName>
    </submittedName>
</protein>
<sequence length="135" mass="14837">MAKLPCGIEKESCDPCPDYMGCRYRLEALNPAEKEKEASERGCDGNCTCKDNETTVLILQAPDERPENESEGKKAYRVVYFIDVDVSGGKVAACEEGMTQIMDSIVNGHEITFKTIDSKGVIECVSLVPETHRVG</sequence>
<name>A0A0F9AHC6_9ZZZZ</name>
<organism evidence="1">
    <name type="scientific">marine sediment metagenome</name>
    <dbReference type="NCBI Taxonomy" id="412755"/>
    <lineage>
        <taxon>unclassified sequences</taxon>
        <taxon>metagenomes</taxon>
        <taxon>ecological metagenomes</taxon>
    </lineage>
</organism>
<proteinExistence type="predicted"/>
<comment type="caution">
    <text evidence="1">The sequence shown here is derived from an EMBL/GenBank/DDBJ whole genome shotgun (WGS) entry which is preliminary data.</text>
</comment>
<dbReference type="AlphaFoldDB" id="A0A0F9AHC6"/>
<accession>A0A0F9AHC6</accession>
<gene>
    <name evidence="1" type="ORF">LCGC14_2848910</name>
</gene>